<feature type="transmembrane region" description="Helical" evidence="7">
    <location>
        <begin position="37"/>
        <end position="56"/>
    </location>
</feature>
<gene>
    <name evidence="8" type="ORF">KYE46_00605</name>
</gene>
<dbReference type="GO" id="GO:0055085">
    <property type="term" value="P:transmembrane transport"/>
    <property type="evidence" value="ECO:0007669"/>
    <property type="project" value="InterPro"/>
</dbReference>
<keyword evidence="3" id="KW-1003">Cell membrane</keyword>
<keyword evidence="5 7" id="KW-1133">Transmembrane helix</keyword>
<feature type="transmembrane region" description="Helical" evidence="7">
    <location>
        <begin position="122"/>
        <end position="144"/>
    </location>
</feature>
<keyword evidence="4 7" id="KW-0812">Transmembrane</keyword>
<evidence type="ECO:0000256" key="5">
    <source>
        <dbReference type="ARBA" id="ARBA00022989"/>
    </source>
</evidence>
<evidence type="ECO:0000256" key="2">
    <source>
        <dbReference type="ARBA" id="ARBA00022448"/>
    </source>
</evidence>
<dbReference type="PANTHER" id="PTHR36838">
    <property type="entry name" value="AUXIN EFFLUX CARRIER FAMILY PROTEIN"/>
    <property type="match status" value="1"/>
</dbReference>
<feature type="transmembrane region" description="Helical" evidence="7">
    <location>
        <begin position="6"/>
        <end position="25"/>
    </location>
</feature>
<evidence type="ECO:0000256" key="3">
    <source>
        <dbReference type="ARBA" id="ARBA00022475"/>
    </source>
</evidence>
<dbReference type="PANTHER" id="PTHR36838:SF1">
    <property type="entry name" value="SLR1864 PROTEIN"/>
    <property type="match status" value="1"/>
</dbReference>
<dbReference type="InterPro" id="IPR004776">
    <property type="entry name" value="Mem_transp_PIN-like"/>
</dbReference>
<evidence type="ECO:0000256" key="7">
    <source>
        <dbReference type="SAM" id="Phobius"/>
    </source>
</evidence>
<organism evidence="8 9">
    <name type="scientific">Gymnodinialimonas ceratoperidinii</name>
    <dbReference type="NCBI Taxonomy" id="2856823"/>
    <lineage>
        <taxon>Bacteria</taxon>
        <taxon>Pseudomonadati</taxon>
        <taxon>Pseudomonadota</taxon>
        <taxon>Alphaproteobacteria</taxon>
        <taxon>Rhodobacterales</taxon>
        <taxon>Paracoccaceae</taxon>
        <taxon>Gymnodinialimonas</taxon>
    </lineage>
</organism>
<accession>A0A8F6TY18</accession>
<protein>
    <submittedName>
        <fullName evidence="8">AEC family transporter</fullName>
    </submittedName>
</protein>
<evidence type="ECO:0000313" key="9">
    <source>
        <dbReference type="Proteomes" id="UP000825009"/>
    </source>
</evidence>
<feature type="transmembrane region" description="Helical" evidence="7">
    <location>
        <begin position="62"/>
        <end position="82"/>
    </location>
</feature>
<evidence type="ECO:0000256" key="4">
    <source>
        <dbReference type="ARBA" id="ARBA00022692"/>
    </source>
</evidence>
<evidence type="ECO:0000256" key="1">
    <source>
        <dbReference type="ARBA" id="ARBA00004141"/>
    </source>
</evidence>
<feature type="transmembrane region" description="Helical" evidence="7">
    <location>
        <begin position="269"/>
        <end position="293"/>
    </location>
</feature>
<name>A0A8F6TY18_9RHOB</name>
<feature type="transmembrane region" description="Helical" evidence="7">
    <location>
        <begin position="156"/>
        <end position="172"/>
    </location>
</feature>
<evidence type="ECO:0000313" key="8">
    <source>
        <dbReference type="EMBL" id="QXT39796.1"/>
    </source>
</evidence>
<reference evidence="8 9" key="1">
    <citation type="submission" date="2021-07" db="EMBL/GenBank/DDBJ databases">
        <title>A novel Jannaschia species isolated from marine dinoflagellate Ceratoperidinium margalefii.</title>
        <authorList>
            <person name="Jiang Y."/>
            <person name="Li Z."/>
        </authorList>
    </citation>
    <scope>NUCLEOTIDE SEQUENCE [LARGE SCALE GENOMIC DNA]</scope>
    <source>
        <strain evidence="8 9">J12C1-MA-4</strain>
    </source>
</reference>
<feature type="transmembrane region" description="Helical" evidence="7">
    <location>
        <begin position="222"/>
        <end position="249"/>
    </location>
</feature>
<dbReference type="Proteomes" id="UP000825009">
    <property type="component" value="Chromosome"/>
</dbReference>
<proteinExistence type="predicted"/>
<feature type="transmembrane region" description="Helical" evidence="7">
    <location>
        <begin position="178"/>
        <end position="201"/>
    </location>
</feature>
<evidence type="ECO:0000256" key="6">
    <source>
        <dbReference type="ARBA" id="ARBA00023136"/>
    </source>
</evidence>
<comment type="subcellular location">
    <subcellularLocation>
        <location evidence="1">Membrane</location>
        <topology evidence="1">Multi-pass membrane protein</topology>
    </subcellularLocation>
</comment>
<dbReference type="GO" id="GO:0016020">
    <property type="term" value="C:membrane"/>
    <property type="evidence" value="ECO:0007669"/>
    <property type="project" value="UniProtKB-SubCell"/>
</dbReference>
<dbReference type="RefSeq" id="WP_219002704.1">
    <property type="nucleotide sequence ID" value="NZ_CP079194.1"/>
</dbReference>
<keyword evidence="9" id="KW-1185">Reference proteome</keyword>
<sequence length="295" mass="30546">MNLALTVLEITAPVFILGAAGFVWVRRGFDYPTAFVTRLAMTLAVPCLIFTALVNADIDPGALAALSLASVLCYLLAAAAGYGVVRLFHLDLRAYWAPLTFGNTGNLGLPLALFAFGDTGLGLAIVVFAIMAIVMFTAGLWMVAGVQNPARVLKEPILWASVLGVLALVAGWEPPAVAMNALTLIGQMGIPLMLLTLGAAVARLKPAHVTRAFGLSALKLTIGVALGVVVGNALGLTGIPLAVLILQMATPVGVTSYLMAERYRTDPDAAASLVVTSTLLAIVALPITLSCLLPS</sequence>
<dbReference type="AlphaFoldDB" id="A0A8F6TY18"/>
<dbReference type="Pfam" id="PF03547">
    <property type="entry name" value="Mem_trans"/>
    <property type="match status" value="2"/>
</dbReference>
<dbReference type="KEGG" id="gce:KYE46_00605"/>
<keyword evidence="2" id="KW-0813">Transport</keyword>
<feature type="transmembrane region" description="Helical" evidence="7">
    <location>
        <begin position="94"/>
        <end position="116"/>
    </location>
</feature>
<dbReference type="EMBL" id="CP079194">
    <property type="protein sequence ID" value="QXT39796.1"/>
    <property type="molecule type" value="Genomic_DNA"/>
</dbReference>
<keyword evidence="6 7" id="KW-0472">Membrane</keyword>